<dbReference type="GO" id="GO:0005886">
    <property type="term" value="C:plasma membrane"/>
    <property type="evidence" value="ECO:0007669"/>
    <property type="project" value="TreeGrafter"/>
</dbReference>
<dbReference type="FunFam" id="3.30.565.10:FF:000006">
    <property type="entry name" value="Sensor histidine kinase WalK"/>
    <property type="match status" value="1"/>
</dbReference>
<feature type="domain" description="PAC" evidence="10">
    <location>
        <begin position="351"/>
        <end position="403"/>
    </location>
</feature>
<dbReference type="Pfam" id="PF00512">
    <property type="entry name" value="HisKA"/>
    <property type="match status" value="1"/>
</dbReference>
<feature type="domain" description="PAS" evidence="9">
    <location>
        <begin position="23"/>
        <end position="73"/>
    </location>
</feature>
<evidence type="ECO:0000259" key="10">
    <source>
        <dbReference type="PROSITE" id="PS50113"/>
    </source>
</evidence>
<evidence type="ECO:0000256" key="3">
    <source>
        <dbReference type="ARBA" id="ARBA00022553"/>
    </source>
</evidence>
<evidence type="ECO:0000256" key="6">
    <source>
        <dbReference type="ARBA" id="ARBA00023012"/>
    </source>
</evidence>
<evidence type="ECO:0000256" key="4">
    <source>
        <dbReference type="ARBA" id="ARBA00022679"/>
    </source>
</evidence>
<dbReference type="SUPFAM" id="SSF55785">
    <property type="entry name" value="PYP-like sensor domain (PAS domain)"/>
    <property type="match status" value="3"/>
</dbReference>
<keyword evidence="12" id="KW-1185">Reference proteome</keyword>
<sequence>MEGDRSFQRIQQVEDENRALRNRVAELTDFIENAAIPLHWVNAEGIIIWANQGEFDALGYTPQEYIGASIRDFHADTKTIEDILARLTNNETLYNYPATLRCKDGTIKHVLISSNVLIKEGKFIHTRCFTKDVTEIIQQEKKRNDLLSLLERSEERLRLAINATKLGIWDWRFDEEYIHLSEEARKILEIKEECFQIEDILERCCPQDIKHIGQLTQQCYKNARGHSFEFTGSIRNVEGNQFKCIKLQVAIYLNEDNIPDRAVGTILDITDAKAEEKKGAELAAIVRTSYDAIVSKSLDGEVMTWNAAAERMFGYSAAEMIGHSILKIIPQDRTDEENYILSRLRKGETVEHFETKRRMSNGNLLDVSLTISPIKNNRGEIIGISKIIRDITDKKQEERRKNDFISMVSHELKTPLTSILLYAQVLNKKSVKNQHIVAPEMVKKIEIQAKKMITMIGDFLSLTRLEEGKIHLRFDTFQLFTLINEIVEDAALLNVSRRIKVVGDNPVKIYADRDKIGQVLTNLVSNALKYSPAGGEVTIGCERKNGKLKIFVSDQGIGISKAEQRNLFQRFYRANDEACNNISGFGIGLFLVSEILQHHGSDIHVESEKGRGSLFFFFIDEFRRMSFLPE</sequence>
<dbReference type="EMBL" id="PVBS01000001">
    <property type="protein sequence ID" value="PRD57175.1"/>
    <property type="molecule type" value="Genomic_DNA"/>
</dbReference>
<evidence type="ECO:0000256" key="1">
    <source>
        <dbReference type="ARBA" id="ARBA00000085"/>
    </source>
</evidence>
<dbReference type="InterPro" id="IPR035965">
    <property type="entry name" value="PAS-like_dom_sf"/>
</dbReference>
<dbReference type="GO" id="GO:0000155">
    <property type="term" value="F:phosphorelay sensor kinase activity"/>
    <property type="evidence" value="ECO:0007669"/>
    <property type="project" value="InterPro"/>
</dbReference>
<keyword evidence="6" id="KW-0902">Two-component regulatory system</keyword>
<dbReference type="SMART" id="SM00086">
    <property type="entry name" value="PAC"/>
    <property type="match status" value="3"/>
</dbReference>
<dbReference type="GO" id="GO:0006355">
    <property type="term" value="P:regulation of DNA-templated transcription"/>
    <property type="evidence" value="ECO:0007669"/>
    <property type="project" value="InterPro"/>
</dbReference>
<feature type="domain" description="Histidine kinase" evidence="8">
    <location>
        <begin position="407"/>
        <end position="623"/>
    </location>
</feature>
<dbReference type="Proteomes" id="UP000238642">
    <property type="component" value="Unassembled WGS sequence"/>
</dbReference>
<dbReference type="SMART" id="SM00091">
    <property type="entry name" value="PAS"/>
    <property type="match status" value="3"/>
</dbReference>
<dbReference type="Pfam" id="PF02518">
    <property type="entry name" value="HATPase_c"/>
    <property type="match status" value="1"/>
</dbReference>
<dbReference type="Pfam" id="PF13426">
    <property type="entry name" value="PAS_9"/>
    <property type="match status" value="1"/>
</dbReference>
<dbReference type="InterPro" id="IPR013767">
    <property type="entry name" value="PAS_fold"/>
</dbReference>
<reference evidence="11 12" key="1">
    <citation type="submission" date="2018-02" db="EMBL/GenBank/DDBJ databases">
        <title>The draft genome of Sphingobacterium gobiense H7.</title>
        <authorList>
            <person name="Li L."/>
            <person name="Liu L."/>
            <person name="Zhang X."/>
            <person name="Wang T."/>
            <person name="Liang L."/>
        </authorList>
    </citation>
    <scope>NUCLEOTIDE SEQUENCE [LARGE SCALE GENOMIC DNA]</scope>
    <source>
        <strain evidence="11 12">ACCC 05757</strain>
    </source>
</reference>
<dbReference type="PROSITE" id="PS50113">
    <property type="entry name" value="PAC"/>
    <property type="match status" value="1"/>
</dbReference>
<dbReference type="Pfam" id="PF00989">
    <property type="entry name" value="PAS"/>
    <property type="match status" value="1"/>
</dbReference>
<feature type="domain" description="PAS" evidence="9">
    <location>
        <begin position="278"/>
        <end position="348"/>
    </location>
</feature>
<evidence type="ECO:0000313" key="12">
    <source>
        <dbReference type="Proteomes" id="UP000238642"/>
    </source>
</evidence>
<dbReference type="SMART" id="SM00387">
    <property type="entry name" value="HATPase_c"/>
    <property type="match status" value="1"/>
</dbReference>
<gene>
    <name evidence="11" type="ORF">C5749_08225</name>
</gene>
<dbReference type="InterPro" id="IPR004358">
    <property type="entry name" value="Sig_transdc_His_kin-like_C"/>
</dbReference>
<dbReference type="InterPro" id="IPR001610">
    <property type="entry name" value="PAC"/>
</dbReference>
<dbReference type="Gene3D" id="3.30.565.10">
    <property type="entry name" value="Histidine kinase-like ATPase, C-terminal domain"/>
    <property type="match status" value="1"/>
</dbReference>
<keyword evidence="5" id="KW-0418">Kinase</keyword>
<dbReference type="InterPro" id="IPR005467">
    <property type="entry name" value="His_kinase_dom"/>
</dbReference>
<dbReference type="SUPFAM" id="SSF47384">
    <property type="entry name" value="Homodimeric domain of signal transducing histidine kinase"/>
    <property type="match status" value="1"/>
</dbReference>
<keyword evidence="7" id="KW-0472">Membrane</keyword>
<dbReference type="AlphaFoldDB" id="A0A2S9JV71"/>
<evidence type="ECO:0000256" key="2">
    <source>
        <dbReference type="ARBA" id="ARBA00012438"/>
    </source>
</evidence>
<dbReference type="PRINTS" id="PR00344">
    <property type="entry name" value="BCTRLSENSOR"/>
</dbReference>
<dbReference type="SUPFAM" id="SSF55874">
    <property type="entry name" value="ATPase domain of HSP90 chaperone/DNA topoisomerase II/histidine kinase"/>
    <property type="match status" value="1"/>
</dbReference>
<comment type="catalytic activity">
    <reaction evidence="1">
        <text>ATP + protein L-histidine = ADP + protein N-phospho-L-histidine.</text>
        <dbReference type="EC" id="2.7.13.3"/>
    </reaction>
</comment>
<evidence type="ECO:0000256" key="7">
    <source>
        <dbReference type="ARBA" id="ARBA00023136"/>
    </source>
</evidence>
<dbReference type="InterPro" id="IPR000014">
    <property type="entry name" value="PAS"/>
</dbReference>
<accession>A0A2S9JV71</accession>
<proteinExistence type="predicted"/>
<dbReference type="CDD" id="cd00082">
    <property type="entry name" value="HisKA"/>
    <property type="match status" value="1"/>
</dbReference>
<dbReference type="InterPro" id="IPR050351">
    <property type="entry name" value="BphY/WalK/GraS-like"/>
</dbReference>
<protein>
    <recommendedName>
        <fullName evidence="2">histidine kinase</fullName>
        <ecNumber evidence="2">2.7.13.3</ecNumber>
    </recommendedName>
</protein>
<dbReference type="InterPro" id="IPR003661">
    <property type="entry name" value="HisK_dim/P_dom"/>
</dbReference>
<dbReference type="PROSITE" id="PS50109">
    <property type="entry name" value="HIS_KIN"/>
    <property type="match status" value="1"/>
</dbReference>
<dbReference type="EC" id="2.7.13.3" evidence="2"/>
<dbReference type="PROSITE" id="PS50112">
    <property type="entry name" value="PAS"/>
    <property type="match status" value="2"/>
</dbReference>
<dbReference type="OrthoDB" id="741455at2"/>
<dbReference type="CDD" id="cd00130">
    <property type="entry name" value="PAS"/>
    <property type="match status" value="2"/>
</dbReference>
<dbReference type="InterPro" id="IPR036097">
    <property type="entry name" value="HisK_dim/P_sf"/>
</dbReference>
<name>A0A2S9JV71_9SPHI</name>
<evidence type="ECO:0000259" key="8">
    <source>
        <dbReference type="PROSITE" id="PS50109"/>
    </source>
</evidence>
<evidence type="ECO:0000259" key="9">
    <source>
        <dbReference type="PROSITE" id="PS50112"/>
    </source>
</evidence>
<dbReference type="PANTHER" id="PTHR45453">
    <property type="entry name" value="PHOSPHATE REGULON SENSOR PROTEIN PHOR"/>
    <property type="match status" value="1"/>
</dbReference>
<dbReference type="NCBIfam" id="TIGR00229">
    <property type="entry name" value="sensory_box"/>
    <property type="match status" value="2"/>
</dbReference>
<dbReference type="InterPro" id="IPR000700">
    <property type="entry name" value="PAS-assoc_C"/>
</dbReference>
<dbReference type="FunFam" id="1.10.287.130:FF:000001">
    <property type="entry name" value="Two-component sensor histidine kinase"/>
    <property type="match status" value="1"/>
</dbReference>
<dbReference type="GO" id="GO:0004721">
    <property type="term" value="F:phosphoprotein phosphatase activity"/>
    <property type="evidence" value="ECO:0007669"/>
    <property type="project" value="TreeGrafter"/>
</dbReference>
<evidence type="ECO:0000313" key="11">
    <source>
        <dbReference type="EMBL" id="PRD57175.1"/>
    </source>
</evidence>
<dbReference type="InterPro" id="IPR003594">
    <property type="entry name" value="HATPase_dom"/>
</dbReference>
<evidence type="ECO:0000256" key="5">
    <source>
        <dbReference type="ARBA" id="ARBA00022777"/>
    </source>
</evidence>
<dbReference type="RefSeq" id="WP_105724712.1">
    <property type="nucleotide sequence ID" value="NZ_PVBS01000001.1"/>
</dbReference>
<dbReference type="Gene3D" id="1.10.287.130">
    <property type="match status" value="1"/>
</dbReference>
<dbReference type="InterPro" id="IPR036890">
    <property type="entry name" value="HATPase_C_sf"/>
</dbReference>
<dbReference type="SMART" id="SM00388">
    <property type="entry name" value="HisKA"/>
    <property type="match status" value="1"/>
</dbReference>
<dbReference type="PANTHER" id="PTHR45453:SF1">
    <property type="entry name" value="PHOSPHATE REGULON SENSOR PROTEIN PHOR"/>
    <property type="match status" value="1"/>
</dbReference>
<comment type="caution">
    <text evidence="11">The sequence shown here is derived from an EMBL/GenBank/DDBJ whole genome shotgun (WGS) entry which is preliminary data.</text>
</comment>
<keyword evidence="4" id="KW-0808">Transferase</keyword>
<keyword evidence="3" id="KW-0597">Phosphoprotein</keyword>
<organism evidence="11 12">
    <name type="scientific">Sphingobacterium gobiense</name>
    <dbReference type="NCBI Taxonomy" id="1382456"/>
    <lineage>
        <taxon>Bacteria</taxon>
        <taxon>Pseudomonadati</taxon>
        <taxon>Bacteroidota</taxon>
        <taxon>Sphingobacteriia</taxon>
        <taxon>Sphingobacteriales</taxon>
        <taxon>Sphingobacteriaceae</taxon>
        <taxon>Sphingobacterium</taxon>
    </lineage>
</organism>
<dbReference type="GO" id="GO:0016036">
    <property type="term" value="P:cellular response to phosphate starvation"/>
    <property type="evidence" value="ECO:0007669"/>
    <property type="project" value="TreeGrafter"/>
</dbReference>
<dbReference type="Gene3D" id="3.30.450.20">
    <property type="entry name" value="PAS domain"/>
    <property type="match status" value="3"/>
</dbReference>